<gene>
    <name evidence="2" type="ORF">K8U91_08460</name>
</gene>
<protein>
    <submittedName>
        <fullName evidence="2">Glycosyltransferase</fullName>
    </submittedName>
</protein>
<dbReference type="GO" id="GO:0016758">
    <property type="term" value="F:hexosyltransferase activity"/>
    <property type="evidence" value="ECO:0007669"/>
    <property type="project" value="UniProtKB-ARBA"/>
</dbReference>
<dbReference type="Pfam" id="PF00535">
    <property type="entry name" value="Glycos_transf_2"/>
    <property type="match status" value="1"/>
</dbReference>
<dbReference type="PANTHER" id="PTHR22916:SF3">
    <property type="entry name" value="UDP-GLCNAC:BETAGAL BETA-1,3-N-ACETYLGLUCOSAMINYLTRANSFERASE-LIKE PROTEIN 1"/>
    <property type="match status" value="1"/>
</dbReference>
<dbReference type="CDD" id="cd06433">
    <property type="entry name" value="GT_2_WfgS_like"/>
    <property type="match status" value="1"/>
</dbReference>
<reference evidence="2" key="1">
    <citation type="journal article" date="2021" name="PeerJ">
        <title>Extensive microbial diversity within the chicken gut microbiome revealed by metagenomics and culture.</title>
        <authorList>
            <person name="Gilroy R."/>
            <person name="Ravi A."/>
            <person name="Getino M."/>
            <person name="Pursley I."/>
            <person name="Horton D.L."/>
            <person name="Alikhan N.F."/>
            <person name="Baker D."/>
            <person name="Gharbi K."/>
            <person name="Hall N."/>
            <person name="Watson M."/>
            <person name="Adriaenssens E.M."/>
            <person name="Foster-Nyarko E."/>
            <person name="Jarju S."/>
            <person name="Secka A."/>
            <person name="Antonio M."/>
            <person name="Oren A."/>
            <person name="Chaudhuri R.R."/>
            <person name="La Ragione R."/>
            <person name="Hildebrand F."/>
            <person name="Pallen M.J."/>
        </authorList>
    </citation>
    <scope>NUCLEOTIDE SEQUENCE</scope>
    <source>
        <strain evidence="2">CHK121-7720</strain>
    </source>
</reference>
<reference evidence="2" key="2">
    <citation type="submission" date="2021-09" db="EMBL/GenBank/DDBJ databases">
        <authorList>
            <person name="Gilroy R."/>
        </authorList>
    </citation>
    <scope>NUCLEOTIDE SEQUENCE</scope>
    <source>
        <strain evidence="2">CHK121-7720</strain>
    </source>
</reference>
<name>A0A921SVK0_9BACT</name>
<proteinExistence type="predicted"/>
<dbReference type="EMBL" id="DYUD01000024">
    <property type="protein sequence ID" value="HJG89484.1"/>
    <property type="molecule type" value="Genomic_DNA"/>
</dbReference>
<organism evidence="2 3">
    <name type="scientific">Barnesiella viscericola</name>
    <dbReference type="NCBI Taxonomy" id="397865"/>
    <lineage>
        <taxon>Bacteria</taxon>
        <taxon>Pseudomonadati</taxon>
        <taxon>Bacteroidota</taxon>
        <taxon>Bacteroidia</taxon>
        <taxon>Bacteroidales</taxon>
        <taxon>Barnesiellaceae</taxon>
        <taxon>Barnesiella</taxon>
    </lineage>
</organism>
<dbReference type="AlphaFoldDB" id="A0A921SVK0"/>
<evidence type="ECO:0000313" key="2">
    <source>
        <dbReference type="EMBL" id="HJG89484.1"/>
    </source>
</evidence>
<dbReference type="Proteomes" id="UP000757103">
    <property type="component" value="Unassembled WGS sequence"/>
</dbReference>
<dbReference type="SUPFAM" id="SSF53448">
    <property type="entry name" value="Nucleotide-diphospho-sugar transferases"/>
    <property type="match status" value="1"/>
</dbReference>
<evidence type="ECO:0000259" key="1">
    <source>
        <dbReference type="Pfam" id="PF00535"/>
    </source>
</evidence>
<dbReference type="PANTHER" id="PTHR22916">
    <property type="entry name" value="GLYCOSYLTRANSFERASE"/>
    <property type="match status" value="1"/>
</dbReference>
<comment type="caution">
    <text evidence="2">The sequence shown here is derived from an EMBL/GenBank/DDBJ whole genome shotgun (WGS) entry which is preliminary data.</text>
</comment>
<dbReference type="Gene3D" id="3.90.550.10">
    <property type="entry name" value="Spore Coat Polysaccharide Biosynthesis Protein SpsA, Chain A"/>
    <property type="match status" value="1"/>
</dbReference>
<evidence type="ECO:0000313" key="3">
    <source>
        <dbReference type="Proteomes" id="UP000757103"/>
    </source>
</evidence>
<dbReference type="InterPro" id="IPR029044">
    <property type="entry name" value="Nucleotide-diphossugar_trans"/>
</dbReference>
<sequence length="248" mass="28206">MESPLFSIVTITFNAEATLPATLQSVECQTFTDYEYLVVDGASTDGTVALARASRAVTSITSEPDRGLYDAMNKGLHRATGRYLIFLNAGDALHSPDTLQKIARSIGKTDPDIVYGETALVDARRRFIAMRRLQAPEVLTVRSFRMGMLVCHQAFIVRRAIAPDYDLRYRYSADYDWCIRCMQVARTMTNTHETLIDYLNEGVTTANRKASLRERYDIMCHYYGTVPTFLRHLWFAVRFAFARLTGRE</sequence>
<accession>A0A921SVK0</accession>
<dbReference type="RefSeq" id="WP_273306543.1">
    <property type="nucleotide sequence ID" value="NZ_DYUD01000024.1"/>
</dbReference>
<feature type="domain" description="Glycosyltransferase 2-like" evidence="1">
    <location>
        <begin position="7"/>
        <end position="157"/>
    </location>
</feature>
<dbReference type="InterPro" id="IPR001173">
    <property type="entry name" value="Glyco_trans_2-like"/>
</dbReference>